<keyword evidence="1" id="KW-0472">Membrane</keyword>
<evidence type="ECO:0000313" key="2">
    <source>
        <dbReference type="EMBL" id="SIQ99541.1"/>
    </source>
</evidence>
<accession>A0A1N6XBC0</accession>
<feature type="transmembrane region" description="Helical" evidence="1">
    <location>
        <begin position="42"/>
        <end position="61"/>
    </location>
</feature>
<feature type="transmembrane region" description="Helical" evidence="1">
    <location>
        <begin position="73"/>
        <end position="105"/>
    </location>
</feature>
<dbReference type="AlphaFoldDB" id="A0A1N6XBC0"/>
<dbReference type="Proteomes" id="UP000185841">
    <property type="component" value="Unassembled WGS sequence"/>
</dbReference>
<evidence type="ECO:0000256" key="1">
    <source>
        <dbReference type="SAM" id="Phobius"/>
    </source>
</evidence>
<keyword evidence="1" id="KW-1133">Transmembrane helix</keyword>
<organism evidence="2 3">
    <name type="scientific">Aquipseudomonas alcaligenes</name>
    <name type="common">Pseudomonas alcaligenes</name>
    <dbReference type="NCBI Taxonomy" id="43263"/>
    <lineage>
        <taxon>Bacteria</taxon>
        <taxon>Pseudomonadati</taxon>
        <taxon>Pseudomonadota</taxon>
        <taxon>Gammaproteobacteria</taxon>
        <taxon>Pseudomonadales</taxon>
        <taxon>Pseudomonadaceae</taxon>
        <taxon>Aquipseudomonas</taxon>
    </lineage>
</organism>
<dbReference type="EMBL" id="FTMP01000012">
    <property type="protein sequence ID" value="SIQ99541.1"/>
    <property type="molecule type" value="Genomic_DNA"/>
</dbReference>
<gene>
    <name evidence="2" type="ORF">SAMN05878282_11267</name>
</gene>
<evidence type="ECO:0000313" key="3">
    <source>
        <dbReference type="Proteomes" id="UP000185841"/>
    </source>
</evidence>
<protein>
    <submittedName>
        <fullName evidence="2">Uncharacterized protein</fullName>
    </submittedName>
</protein>
<dbReference type="RefSeq" id="WP_076429319.1">
    <property type="nucleotide sequence ID" value="NZ_FTMP01000012.1"/>
</dbReference>
<reference evidence="2 3" key="1">
    <citation type="submission" date="2017-01" db="EMBL/GenBank/DDBJ databases">
        <authorList>
            <person name="Mah S.A."/>
            <person name="Swanson W.J."/>
            <person name="Moy G.W."/>
            <person name="Vacquier V.D."/>
        </authorList>
    </citation>
    <scope>NUCLEOTIDE SEQUENCE [LARGE SCALE GENOMIC DNA]</scope>
    <source>
        <strain evidence="2 3">RU36E</strain>
    </source>
</reference>
<proteinExistence type="predicted"/>
<sequence length="150" mass="15956">MDSNAPPSITLTSAAGGYLATMLRHGWMILTFRHHGEGLDAISNRHLTVLAALGLMAMWYLPSITRGAELPSLGMVAIGLASFAIGRIQFGAATATGFALLMLITEPAAALMRLAAGEVGAQIDYGLRVWCLAANLLYVLRCSRRAKRGK</sequence>
<name>A0A1N6XBC0_AQUAC</name>
<keyword evidence="1" id="KW-0812">Transmembrane</keyword>